<dbReference type="AlphaFoldDB" id="A0A1S8DE91"/>
<sequence length="72" mass="8263">MSEVAEMYAGMKRFNQKLRAKYGMPCPECQRLLPKAHPKILLPGHRCKMHRYTDPRPELTQADYDAVSGGDQ</sequence>
<dbReference type="Proteomes" id="UP000242847">
    <property type="component" value="Unassembled WGS sequence"/>
</dbReference>
<dbReference type="EMBL" id="MUBC01000035">
    <property type="protein sequence ID" value="ONM43126.1"/>
    <property type="molecule type" value="Genomic_DNA"/>
</dbReference>
<keyword evidence="3" id="KW-1185">Reference proteome</keyword>
<feature type="region of interest" description="Disordered" evidence="1">
    <location>
        <begin position="52"/>
        <end position="72"/>
    </location>
</feature>
<evidence type="ECO:0000256" key="1">
    <source>
        <dbReference type="SAM" id="MobiDB-lite"/>
    </source>
</evidence>
<protein>
    <submittedName>
        <fullName evidence="2">Uncharacterized protein</fullName>
    </submittedName>
</protein>
<name>A0A1S8DE91_9GAMM</name>
<evidence type="ECO:0000313" key="2">
    <source>
        <dbReference type="EMBL" id="ONM43126.1"/>
    </source>
</evidence>
<dbReference type="OrthoDB" id="7019245at2"/>
<evidence type="ECO:0000313" key="3">
    <source>
        <dbReference type="Proteomes" id="UP000242847"/>
    </source>
</evidence>
<organism evidence="2 3">
    <name type="scientific">Halopseudomonas pachastrellae</name>
    <dbReference type="NCBI Taxonomy" id="254161"/>
    <lineage>
        <taxon>Bacteria</taxon>
        <taxon>Pseudomonadati</taxon>
        <taxon>Pseudomonadota</taxon>
        <taxon>Gammaproteobacteria</taxon>
        <taxon>Pseudomonadales</taxon>
        <taxon>Pseudomonadaceae</taxon>
        <taxon>Halopseudomonas</taxon>
    </lineage>
</organism>
<accession>A0A1S8DE91</accession>
<dbReference type="STRING" id="254161.SAMN05216256_10186"/>
<reference evidence="2 3" key="1">
    <citation type="submission" date="2017-01" db="EMBL/GenBank/DDBJ databases">
        <title>Draft genome sequence of Pseudomonas pachastrellae type strain CCUG 46540T from a deep sea.</title>
        <authorList>
            <person name="Gomila M."/>
            <person name="Mulet M."/>
            <person name="Lalucat J."/>
            <person name="Garcia-Valdes E."/>
        </authorList>
    </citation>
    <scope>NUCLEOTIDE SEQUENCE [LARGE SCALE GENOMIC DNA]</scope>
    <source>
        <strain evidence="2 3">CCUG 46540</strain>
    </source>
</reference>
<dbReference type="RefSeq" id="WP_083728361.1">
    <property type="nucleotide sequence ID" value="NZ_MUBC01000035.1"/>
</dbReference>
<gene>
    <name evidence="2" type="ORF">BXT89_14325</name>
</gene>
<comment type="caution">
    <text evidence="2">The sequence shown here is derived from an EMBL/GenBank/DDBJ whole genome shotgun (WGS) entry which is preliminary data.</text>
</comment>
<proteinExistence type="predicted"/>